<dbReference type="PANTHER" id="PTHR38340:SF1">
    <property type="entry name" value="S-LAYER PROTEIN"/>
    <property type="match status" value="1"/>
</dbReference>
<evidence type="ECO:0000256" key="2">
    <source>
        <dbReference type="ARBA" id="ARBA00022525"/>
    </source>
</evidence>
<dbReference type="PANTHER" id="PTHR38340">
    <property type="entry name" value="S-LAYER PROTEIN"/>
    <property type="match status" value="1"/>
</dbReference>
<evidence type="ECO:0000313" key="4">
    <source>
        <dbReference type="Proteomes" id="UP000229498"/>
    </source>
</evidence>
<evidence type="ECO:0000313" key="3">
    <source>
        <dbReference type="EMBL" id="PJK31096.1"/>
    </source>
</evidence>
<keyword evidence="2" id="KW-0964">Secreted</keyword>
<dbReference type="Proteomes" id="UP000229498">
    <property type="component" value="Unassembled WGS sequence"/>
</dbReference>
<dbReference type="SUPFAM" id="SSF51120">
    <property type="entry name" value="beta-Roll"/>
    <property type="match status" value="2"/>
</dbReference>
<gene>
    <name evidence="3" type="ORF">CVT23_03410</name>
</gene>
<dbReference type="InterPro" id="IPR011049">
    <property type="entry name" value="Serralysin-like_metalloprot_C"/>
</dbReference>
<reference evidence="3 4" key="1">
    <citation type="submission" date="2017-11" db="EMBL/GenBank/DDBJ databases">
        <title>Draft genome sequence of Rhizobiales bacterium SY3-13.</title>
        <authorList>
            <person name="Sun C."/>
        </authorList>
    </citation>
    <scope>NUCLEOTIDE SEQUENCE [LARGE SCALE GENOMIC DNA]</scope>
    <source>
        <strain evidence="3 4">SY3-13</strain>
    </source>
</reference>
<dbReference type="GO" id="GO:0005576">
    <property type="term" value="C:extracellular region"/>
    <property type="evidence" value="ECO:0007669"/>
    <property type="project" value="UniProtKB-SubCell"/>
</dbReference>
<dbReference type="AlphaFoldDB" id="A0A2M9G600"/>
<dbReference type="OrthoDB" id="7877430at2"/>
<dbReference type="Pfam" id="PF00353">
    <property type="entry name" value="HemolysinCabind"/>
    <property type="match status" value="2"/>
</dbReference>
<comment type="subcellular location">
    <subcellularLocation>
        <location evidence="1">Secreted</location>
    </subcellularLocation>
</comment>
<sequence length="434" mass="42446">MCRSSSLLTMRARVSTFGFTNTNPFVATAFDSPQAEGTSITADQAIAITFDVGTLLSSGSATLTFFTSLDQDLQGSIDAITGGDDTIVEAAGGGTDTVQSAIGFALPANVEVLELVGADNIDGVGNGEANTIIGNTGNNVLQGGDGNDTLIGNAGADTLQGGAGADSLTGGDGNDSLAGNTGNDILSGGAGNDALAGGAGIDRAVYAGSEDNFDVVFAADGSNAVLADTVGGEGTDTLSSDIEEVQFVDATFAVQIGTAGNDALTGGASADVLAGVDGDDTLTGNAADDFLVGGDGNDSIVGGDGADDLIGGSGVDTMTGSAGGDFFQYETAADGVAIGANQTVAAAGVSVDLVTDFQTGVDRFEFSGGDFTTNNLAFSDGAYDGTNSGVGAGETFVFDGTHLIHDADVNVAGYTVIAEVQGDAVAAADIDLGV</sequence>
<evidence type="ECO:0008006" key="5">
    <source>
        <dbReference type="Google" id="ProtNLM"/>
    </source>
</evidence>
<dbReference type="PROSITE" id="PS00330">
    <property type="entry name" value="HEMOLYSIN_CALCIUM"/>
    <property type="match status" value="4"/>
</dbReference>
<name>A0A2M9G600_9PROT</name>
<proteinExistence type="predicted"/>
<dbReference type="PRINTS" id="PR00313">
    <property type="entry name" value="CABNDNGRPT"/>
</dbReference>
<dbReference type="GO" id="GO:0005509">
    <property type="term" value="F:calcium ion binding"/>
    <property type="evidence" value="ECO:0007669"/>
    <property type="project" value="InterPro"/>
</dbReference>
<organism evidence="3 4">
    <name type="scientific">Minwuia thermotolerans</name>
    <dbReference type="NCBI Taxonomy" id="2056226"/>
    <lineage>
        <taxon>Bacteria</taxon>
        <taxon>Pseudomonadati</taxon>
        <taxon>Pseudomonadota</taxon>
        <taxon>Alphaproteobacteria</taxon>
        <taxon>Minwuiales</taxon>
        <taxon>Minwuiaceae</taxon>
        <taxon>Minwuia</taxon>
    </lineage>
</organism>
<comment type="caution">
    <text evidence="3">The sequence shown here is derived from an EMBL/GenBank/DDBJ whole genome shotgun (WGS) entry which is preliminary data.</text>
</comment>
<accession>A0A2M9G600</accession>
<dbReference type="InterPro" id="IPR001343">
    <property type="entry name" value="Hemolysn_Ca-bd"/>
</dbReference>
<dbReference type="InterPro" id="IPR018511">
    <property type="entry name" value="Hemolysin-typ_Ca-bd_CS"/>
</dbReference>
<keyword evidence="4" id="KW-1185">Reference proteome</keyword>
<dbReference type="Gene3D" id="2.150.10.10">
    <property type="entry name" value="Serralysin-like metalloprotease, C-terminal"/>
    <property type="match status" value="3"/>
</dbReference>
<evidence type="ECO:0000256" key="1">
    <source>
        <dbReference type="ARBA" id="ARBA00004613"/>
    </source>
</evidence>
<dbReference type="EMBL" id="PHIG01000010">
    <property type="protein sequence ID" value="PJK31096.1"/>
    <property type="molecule type" value="Genomic_DNA"/>
</dbReference>
<protein>
    <recommendedName>
        <fullName evidence="5">Calcium-binding protein</fullName>
    </recommendedName>
</protein>
<dbReference type="InterPro" id="IPR050557">
    <property type="entry name" value="RTX_toxin/Mannuronan_C5-epim"/>
</dbReference>